<protein>
    <submittedName>
        <fullName evidence="3">Putative catalytic</fullName>
    </submittedName>
</protein>
<dbReference type="Pfam" id="PF03476">
    <property type="entry name" value="MOSC_N"/>
    <property type="match status" value="1"/>
</dbReference>
<dbReference type="PANTHER" id="PTHR14237:SF19">
    <property type="entry name" value="MITOCHONDRIAL AMIDOXIME REDUCING COMPONENT 1"/>
    <property type="match status" value="1"/>
</dbReference>
<dbReference type="SUPFAM" id="SSF50800">
    <property type="entry name" value="PK beta-barrel domain-like"/>
    <property type="match status" value="1"/>
</dbReference>
<feature type="non-terminal residue" evidence="3">
    <location>
        <position position="1"/>
    </location>
</feature>
<evidence type="ECO:0000313" key="3">
    <source>
        <dbReference type="EMBL" id="JAB56527.1"/>
    </source>
</evidence>
<sequence length="330" mass="37163">FDESVSKSTLMFCAGIGVALIGGAGLYFTYKKFQKEAIPTKWIRVGEISDIICYPIKSCAPIRTKEIECSNIGLIKNYLRDRVFVVVTPNMRFVTARQHPRLVQIQPTFEDNSKFMVLSAPGMMDIKVDVAKLYETDSTIANVWGDDVKAIDCGEEIAKWISRFLLSEDTGFRLMFYPLDYTTRRIRANNAPFDTYVQKDTGALHDATSFMLLCENSVAELNSRIANPVTPLQFRPNFVVKGPYGFAEDSWKWIKIGENTIFKNVKPCTRCIFTTIDPETGIKSSDGEPLQTLRSFRLFPGRGLESPVLGIHLGVREKGTVRLGDHVYIG</sequence>
<reference evidence="3" key="1">
    <citation type="journal article" date="2014" name="Insect Biochem. Mol. Biol.">
        <title>An insight into the sialome of the frog biting fly, Corethrella appendiculata.</title>
        <authorList>
            <person name="Ribeiro J.M.C."/>
            <person name="Chagas A.C."/>
            <person name="Pham V.M."/>
            <person name="Lounibos L.P."/>
            <person name="Calvo E."/>
        </authorList>
    </citation>
    <scope>NUCLEOTIDE SEQUENCE</scope>
    <source>
        <tissue evidence="3">Salivary glands</tissue>
    </source>
</reference>
<evidence type="ECO:0000259" key="2">
    <source>
        <dbReference type="PROSITE" id="PS51340"/>
    </source>
</evidence>
<name>U5EGQ8_9DIPT</name>
<evidence type="ECO:0000256" key="1">
    <source>
        <dbReference type="SAM" id="Phobius"/>
    </source>
</evidence>
<dbReference type="AlphaFoldDB" id="U5EGQ8"/>
<keyword evidence="1" id="KW-1133">Transmembrane helix</keyword>
<dbReference type="InterPro" id="IPR005303">
    <property type="entry name" value="MOCOS_middle"/>
</dbReference>
<dbReference type="GO" id="GO:0030151">
    <property type="term" value="F:molybdenum ion binding"/>
    <property type="evidence" value="ECO:0007669"/>
    <property type="project" value="InterPro"/>
</dbReference>
<accession>U5EGQ8</accession>
<feature type="transmembrane region" description="Helical" evidence="1">
    <location>
        <begin position="12"/>
        <end position="30"/>
    </location>
</feature>
<dbReference type="GO" id="GO:0003824">
    <property type="term" value="F:catalytic activity"/>
    <property type="evidence" value="ECO:0007669"/>
    <property type="project" value="InterPro"/>
</dbReference>
<proteinExistence type="evidence at transcript level"/>
<dbReference type="GO" id="GO:0030170">
    <property type="term" value="F:pyridoxal phosphate binding"/>
    <property type="evidence" value="ECO:0007669"/>
    <property type="project" value="InterPro"/>
</dbReference>
<dbReference type="PROSITE" id="PS51340">
    <property type="entry name" value="MOSC"/>
    <property type="match status" value="1"/>
</dbReference>
<dbReference type="InterPro" id="IPR011037">
    <property type="entry name" value="Pyrv_Knase-like_insert_dom_sf"/>
</dbReference>
<dbReference type="PANTHER" id="PTHR14237">
    <property type="entry name" value="MOLYBDOPTERIN COFACTOR SULFURASE MOSC"/>
    <property type="match status" value="1"/>
</dbReference>
<feature type="domain" description="MOSC" evidence="2">
    <location>
        <begin position="181"/>
        <end position="330"/>
    </location>
</feature>
<dbReference type="EMBL" id="GANO01003344">
    <property type="protein sequence ID" value="JAB56527.1"/>
    <property type="molecule type" value="mRNA"/>
</dbReference>
<organism evidence="3">
    <name type="scientific">Corethrella appendiculata</name>
    <dbReference type="NCBI Taxonomy" id="1370023"/>
    <lineage>
        <taxon>Eukaryota</taxon>
        <taxon>Metazoa</taxon>
        <taxon>Ecdysozoa</taxon>
        <taxon>Arthropoda</taxon>
        <taxon>Hexapoda</taxon>
        <taxon>Insecta</taxon>
        <taxon>Pterygota</taxon>
        <taxon>Neoptera</taxon>
        <taxon>Endopterygota</taxon>
        <taxon>Diptera</taxon>
        <taxon>Nematocera</taxon>
        <taxon>Culicoidea</taxon>
        <taxon>Chaoboridae</taxon>
        <taxon>Corethrella</taxon>
    </lineage>
</organism>
<dbReference type="InterPro" id="IPR005302">
    <property type="entry name" value="MoCF_Sase_C"/>
</dbReference>
<keyword evidence="1" id="KW-0812">Transmembrane</keyword>
<keyword evidence="1" id="KW-0472">Membrane</keyword>
<dbReference type="Pfam" id="PF03473">
    <property type="entry name" value="MOSC"/>
    <property type="match status" value="1"/>
</dbReference>
<dbReference type="SUPFAM" id="SSF141673">
    <property type="entry name" value="MOSC N-terminal domain-like"/>
    <property type="match status" value="1"/>
</dbReference>